<organism evidence="2 3">
    <name type="scientific">Escallonia rubra</name>
    <dbReference type="NCBI Taxonomy" id="112253"/>
    <lineage>
        <taxon>Eukaryota</taxon>
        <taxon>Viridiplantae</taxon>
        <taxon>Streptophyta</taxon>
        <taxon>Embryophyta</taxon>
        <taxon>Tracheophyta</taxon>
        <taxon>Spermatophyta</taxon>
        <taxon>Magnoliopsida</taxon>
        <taxon>eudicotyledons</taxon>
        <taxon>Gunneridae</taxon>
        <taxon>Pentapetalae</taxon>
        <taxon>asterids</taxon>
        <taxon>campanulids</taxon>
        <taxon>Escalloniales</taxon>
        <taxon>Escalloniaceae</taxon>
        <taxon>Escallonia</taxon>
    </lineage>
</organism>
<accession>A0AA88UUE5</accession>
<dbReference type="AlphaFoldDB" id="A0AA88UUE5"/>
<dbReference type="CDD" id="cd06222">
    <property type="entry name" value="RNase_H_like"/>
    <property type="match status" value="1"/>
</dbReference>
<keyword evidence="3" id="KW-1185">Reference proteome</keyword>
<dbReference type="GO" id="GO:0004523">
    <property type="term" value="F:RNA-DNA hybrid ribonuclease activity"/>
    <property type="evidence" value="ECO:0007669"/>
    <property type="project" value="InterPro"/>
</dbReference>
<protein>
    <recommendedName>
        <fullName evidence="1">RNase H type-1 domain-containing protein</fullName>
    </recommendedName>
</protein>
<name>A0AA88UUE5_9ASTE</name>
<dbReference type="Pfam" id="PF13456">
    <property type="entry name" value="RVT_3"/>
    <property type="match status" value="1"/>
</dbReference>
<sequence length="297" mass="33601">MTMTPKTDDPTKTAMALALVPLVDWLDCTSLAVNSLAPVNSLFAPSGASRTFSPTLAEQLLTSLEAWRASLRSCRSKAAAWVDYYLNRDPQIEENSPSWIFIFAQAIWYFWLWRNKAIFEVNWVAPANAASIIIPKAKEMEICLKRDQIQKKKKQIYVQWAKPRTGWVKINTDGCSKGNPAAELWGVFHGLQLAWKHGYRNVILELDSQIVARSLGSLAMDGGPHRHLIRECKKLLNQDWNCQVMHSFREGNKAADWLANLGLSIPLGYQELENVPSRLEEILRNDVRGVSDPRLIA</sequence>
<proteinExistence type="predicted"/>
<dbReference type="PANTHER" id="PTHR47723:SF13">
    <property type="entry name" value="PUTATIVE-RELATED"/>
    <property type="match status" value="1"/>
</dbReference>
<evidence type="ECO:0000313" key="2">
    <source>
        <dbReference type="EMBL" id="KAK2995401.1"/>
    </source>
</evidence>
<dbReference type="InterPro" id="IPR044730">
    <property type="entry name" value="RNase_H-like_dom_plant"/>
</dbReference>
<dbReference type="PROSITE" id="PS50879">
    <property type="entry name" value="RNASE_H_1"/>
    <property type="match status" value="1"/>
</dbReference>
<evidence type="ECO:0000313" key="3">
    <source>
        <dbReference type="Proteomes" id="UP001187471"/>
    </source>
</evidence>
<dbReference type="SUPFAM" id="SSF53098">
    <property type="entry name" value="Ribonuclease H-like"/>
    <property type="match status" value="1"/>
</dbReference>
<gene>
    <name evidence="2" type="ORF">RJ640_029033</name>
</gene>
<comment type="caution">
    <text evidence="2">The sequence shown here is derived from an EMBL/GenBank/DDBJ whole genome shotgun (WGS) entry which is preliminary data.</text>
</comment>
<dbReference type="Proteomes" id="UP001187471">
    <property type="component" value="Unassembled WGS sequence"/>
</dbReference>
<dbReference type="GO" id="GO:0003676">
    <property type="term" value="F:nucleic acid binding"/>
    <property type="evidence" value="ECO:0007669"/>
    <property type="project" value="InterPro"/>
</dbReference>
<dbReference type="InterPro" id="IPR002156">
    <property type="entry name" value="RNaseH_domain"/>
</dbReference>
<feature type="domain" description="RNase H type-1" evidence="1">
    <location>
        <begin position="164"/>
        <end position="264"/>
    </location>
</feature>
<reference evidence="2" key="1">
    <citation type="submission" date="2022-12" db="EMBL/GenBank/DDBJ databases">
        <title>Draft genome assemblies for two species of Escallonia (Escalloniales).</title>
        <authorList>
            <person name="Chanderbali A."/>
            <person name="Dervinis C."/>
            <person name="Anghel I."/>
            <person name="Soltis D."/>
            <person name="Soltis P."/>
            <person name="Zapata F."/>
        </authorList>
    </citation>
    <scope>NUCLEOTIDE SEQUENCE</scope>
    <source>
        <strain evidence="2">UCBG92.1500</strain>
        <tissue evidence="2">Leaf</tissue>
    </source>
</reference>
<dbReference type="Gene3D" id="3.30.420.10">
    <property type="entry name" value="Ribonuclease H-like superfamily/Ribonuclease H"/>
    <property type="match status" value="1"/>
</dbReference>
<dbReference type="InterPro" id="IPR053151">
    <property type="entry name" value="RNase_H-like"/>
</dbReference>
<dbReference type="InterPro" id="IPR036397">
    <property type="entry name" value="RNaseH_sf"/>
</dbReference>
<dbReference type="EMBL" id="JAVXUO010000105">
    <property type="protein sequence ID" value="KAK2995401.1"/>
    <property type="molecule type" value="Genomic_DNA"/>
</dbReference>
<dbReference type="PANTHER" id="PTHR47723">
    <property type="entry name" value="OS05G0353850 PROTEIN"/>
    <property type="match status" value="1"/>
</dbReference>
<dbReference type="InterPro" id="IPR012337">
    <property type="entry name" value="RNaseH-like_sf"/>
</dbReference>
<evidence type="ECO:0000259" key="1">
    <source>
        <dbReference type="PROSITE" id="PS50879"/>
    </source>
</evidence>